<name>A0A484CZU7_PERFV</name>
<keyword evidence="8" id="KW-1185">Reference proteome</keyword>
<dbReference type="SMART" id="SM00038">
    <property type="entry name" value="COLFI"/>
    <property type="match status" value="1"/>
</dbReference>
<dbReference type="STRING" id="8167.A0A484CZU7"/>
<keyword evidence="3" id="KW-0272">Extracellular matrix</keyword>
<evidence type="ECO:0000256" key="5">
    <source>
        <dbReference type="SAM" id="MobiDB-lite"/>
    </source>
</evidence>
<dbReference type="EMBL" id="SCKG01000009">
    <property type="protein sequence ID" value="TDH08555.1"/>
    <property type="molecule type" value="Genomic_DNA"/>
</dbReference>
<dbReference type="Proteomes" id="UP000295070">
    <property type="component" value="Chromosome 9"/>
</dbReference>
<dbReference type="Gene3D" id="2.60.120.1000">
    <property type="match status" value="1"/>
</dbReference>
<dbReference type="GO" id="GO:0005581">
    <property type="term" value="C:collagen trimer"/>
    <property type="evidence" value="ECO:0007669"/>
    <property type="project" value="UniProtKB-KW"/>
</dbReference>
<keyword evidence="2" id="KW-0964">Secreted</keyword>
<dbReference type="PANTHER" id="PTHR24637">
    <property type="entry name" value="COLLAGEN"/>
    <property type="match status" value="1"/>
</dbReference>
<accession>A0A484CZU7</accession>
<evidence type="ECO:0000313" key="7">
    <source>
        <dbReference type="EMBL" id="TDH08555.1"/>
    </source>
</evidence>
<evidence type="ECO:0000313" key="8">
    <source>
        <dbReference type="Proteomes" id="UP000295070"/>
    </source>
</evidence>
<feature type="domain" description="Fibrillar collagen NC1" evidence="6">
    <location>
        <begin position="85"/>
        <end position="310"/>
    </location>
</feature>
<dbReference type="Pfam" id="PF01410">
    <property type="entry name" value="COLFI"/>
    <property type="match status" value="1"/>
</dbReference>
<keyword evidence="4" id="KW-0176">Collagen</keyword>
<comment type="caution">
    <text evidence="7">The sequence shown here is derived from an EMBL/GenBank/DDBJ whole genome shotgun (WGS) entry which is preliminary data.</text>
</comment>
<gene>
    <name evidence="7" type="ORF">EPR50_G00098770</name>
</gene>
<evidence type="ECO:0000256" key="4">
    <source>
        <dbReference type="ARBA" id="ARBA00023119"/>
    </source>
</evidence>
<dbReference type="GO" id="GO:0005201">
    <property type="term" value="F:extracellular matrix structural constituent"/>
    <property type="evidence" value="ECO:0007669"/>
    <property type="project" value="InterPro"/>
</dbReference>
<evidence type="ECO:0000256" key="3">
    <source>
        <dbReference type="ARBA" id="ARBA00022530"/>
    </source>
</evidence>
<comment type="subcellular location">
    <subcellularLocation>
        <location evidence="1">Secreted</location>
    </subcellularLocation>
</comment>
<dbReference type="PANTHER" id="PTHR24637:SF428">
    <property type="entry name" value="SCAVENGER RECEPTOR CLASS A MEMBER 3"/>
    <property type="match status" value="1"/>
</dbReference>
<organism evidence="7 8">
    <name type="scientific">Perca flavescens</name>
    <name type="common">American yellow perch</name>
    <name type="synonym">Morone flavescens</name>
    <dbReference type="NCBI Taxonomy" id="8167"/>
    <lineage>
        <taxon>Eukaryota</taxon>
        <taxon>Metazoa</taxon>
        <taxon>Chordata</taxon>
        <taxon>Craniata</taxon>
        <taxon>Vertebrata</taxon>
        <taxon>Euteleostomi</taxon>
        <taxon>Actinopterygii</taxon>
        <taxon>Neopterygii</taxon>
        <taxon>Teleostei</taxon>
        <taxon>Neoteleostei</taxon>
        <taxon>Acanthomorphata</taxon>
        <taxon>Eupercaria</taxon>
        <taxon>Perciformes</taxon>
        <taxon>Percoidei</taxon>
        <taxon>Percidae</taxon>
        <taxon>Percinae</taxon>
        <taxon>Perca</taxon>
    </lineage>
</organism>
<dbReference type="PROSITE" id="PS51461">
    <property type="entry name" value="NC1_FIB"/>
    <property type="match status" value="1"/>
</dbReference>
<dbReference type="GO" id="GO:0005576">
    <property type="term" value="C:extracellular region"/>
    <property type="evidence" value="ECO:0007669"/>
    <property type="project" value="UniProtKB-SubCell"/>
</dbReference>
<protein>
    <recommendedName>
        <fullName evidence="6">Fibrillar collagen NC1 domain-containing protein</fullName>
    </recommendedName>
</protein>
<evidence type="ECO:0000259" key="6">
    <source>
        <dbReference type="PROSITE" id="PS51461"/>
    </source>
</evidence>
<evidence type="ECO:0000256" key="1">
    <source>
        <dbReference type="ARBA" id="ARBA00004613"/>
    </source>
</evidence>
<sequence>MGPKGIPGLRGEKGKSAINGPKGLLGDMGTPGPIGPPGLKGNPGLQGLKGQRGHKGKQGDTGPPGPRGQKGFLGLTGQLGKKWPRPVSRRWSEVDEAEESFSWPQGTKDDPATTCYELGLVHPHLNDGYFYMDPNQGCPYDAVKVFCNFTAGGTTCIDPVQSQIKLHWEPVKKKSKTSVQWFSQQHGENKFEYAGVDVVQLRFLRLHSHTSFQNMTVRCTANYSSTAGTTHSANRIIHFLGDSGKEILSHLTTVYRKGCEAEVVVMVRGSTELHRGDMELLPVRDLGVDMRSLSPLVPEITVVLGPLCFL</sequence>
<feature type="region of interest" description="Disordered" evidence="5">
    <location>
        <begin position="1"/>
        <end position="89"/>
    </location>
</feature>
<dbReference type="AlphaFoldDB" id="A0A484CZU7"/>
<reference evidence="7 8" key="1">
    <citation type="submission" date="2019-01" db="EMBL/GenBank/DDBJ databases">
        <title>A chromosome-scale genome assembly of the yellow perch, Perca flavescens.</title>
        <authorList>
            <person name="Feron R."/>
            <person name="Morvezen R."/>
            <person name="Bestin A."/>
            <person name="Haffray P."/>
            <person name="Klopp C."/>
            <person name="Zahm M."/>
            <person name="Cabau C."/>
            <person name="Roques C."/>
            <person name="Donnadieu C."/>
            <person name="Bouchez O."/>
            <person name="Christie M."/>
            <person name="Larson W."/>
            <person name="Guiguen Y."/>
        </authorList>
    </citation>
    <scope>NUCLEOTIDE SEQUENCE [LARGE SCALE GENOMIC DNA]</scope>
    <source>
        <strain evidence="7">YP-PL-M2</strain>
        <tissue evidence="7">Blood</tissue>
    </source>
</reference>
<dbReference type="InterPro" id="IPR008160">
    <property type="entry name" value="Collagen"/>
</dbReference>
<dbReference type="InterPro" id="IPR000885">
    <property type="entry name" value="Fib_collagen_C"/>
</dbReference>
<evidence type="ECO:0000256" key="2">
    <source>
        <dbReference type="ARBA" id="ARBA00022525"/>
    </source>
</evidence>
<dbReference type="Pfam" id="PF01391">
    <property type="entry name" value="Collagen"/>
    <property type="match status" value="1"/>
</dbReference>
<proteinExistence type="predicted"/>